<organism evidence="14 15">
    <name type="scientific">Streptomyces formicae</name>
    <dbReference type="NCBI Taxonomy" id="1616117"/>
    <lineage>
        <taxon>Bacteria</taxon>
        <taxon>Bacillati</taxon>
        <taxon>Actinomycetota</taxon>
        <taxon>Actinomycetes</taxon>
        <taxon>Kitasatosporales</taxon>
        <taxon>Streptomycetaceae</taxon>
        <taxon>Streptomyces</taxon>
    </lineage>
</organism>
<dbReference type="InterPro" id="IPR005130">
    <property type="entry name" value="Ser_deHydtase-like_asu"/>
</dbReference>
<dbReference type="Gene3D" id="3.30.1330.90">
    <property type="entry name" value="D-3-phosphoglycerate dehydrogenase, domain 3"/>
    <property type="match status" value="1"/>
</dbReference>
<dbReference type="Pfam" id="PF03315">
    <property type="entry name" value="SDH_beta"/>
    <property type="match status" value="1"/>
</dbReference>
<gene>
    <name evidence="14" type="ORF">J4032_07670</name>
</gene>
<dbReference type="Proteomes" id="UP000828924">
    <property type="component" value="Chromosome"/>
</dbReference>
<dbReference type="GO" id="GO:0003941">
    <property type="term" value="F:L-serine ammonia-lyase activity"/>
    <property type="evidence" value="ECO:0007669"/>
    <property type="project" value="UniProtKB-EC"/>
</dbReference>
<comment type="pathway">
    <text evidence="2">Carbohydrate biosynthesis; gluconeogenesis.</text>
</comment>
<feature type="domain" description="Serine dehydratase beta chain" evidence="13">
    <location>
        <begin position="4"/>
        <end position="157"/>
    </location>
</feature>
<evidence type="ECO:0000256" key="5">
    <source>
        <dbReference type="ARBA" id="ARBA00022485"/>
    </source>
</evidence>
<evidence type="ECO:0000256" key="8">
    <source>
        <dbReference type="ARBA" id="ARBA00023014"/>
    </source>
</evidence>
<dbReference type="InterPro" id="IPR051318">
    <property type="entry name" value="Fe-S_L-Ser"/>
</dbReference>
<evidence type="ECO:0000256" key="11">
    <source>
        <dbReference type="RuleBase" id="RU366059"/>
    </source>
</evidence>
<dbReference type="InterPro" id="IPR029009">
    <property type="entry name" value="ASB_dom_sf"/>
</dbReference>
<evidence type="ECO:0000259" key="13">
    <source>
        <dbReference type="Pfam" id="PF03315"/>
    </source>
</evidence>
<dbReference type="InterPro" id="IPR004644">
    <property type="entry name" value="Fe-S_L-Ser_mono"/>
</dbReference>
<evidence type="ECO:0000313" key="14">
    <source>
        <dbReference type="EMBL" id="UNM11427.1"/>
    </source>
</evidence>
<dbReference type="PANTHER" id="PTHR30182:SF1">
    <property type="entry name" value="L-SERINE DEHYDRATASE 1"/>
    <property type="match status" value="1"/>
</dbReference>
<comment type="cofactor">
    <cofactor evidence="1 11">
        <name>[4Fe-4S] cluster</name>
        <dbReference type="ChEBI" id="CHEBI:49883"/>
    </cofactor>
</comment>
<name>A0ABY3WKX2_9ACTN</name>
<evidence type="ECO:0000256" key="9">
    <source>
        <dbReference type="ARBA" id="ARBA00023239"/>
    </source>
</evidence>
<dbReference type="EC" id="4.3.1.17" evidence="11"/>
<evidence type="ECO:0000256" key="2">
    <source>
        <dbReference type="ARBA" id="ARBA00004742"/>
    </source>
</evidence>
<evidence type="ECO:0000256" key="7">
    <source>
        <dbReference type="ARBA" id="ARBA00023004"/>
    </source>
</evidence>
<keyword evidence="6 11" id="KW-0479">Metal-binding</keyword>
<comment type="catalytic activity">
    <reaction evidence="10 11">
        <text>L-serine = pyruvate + NH4(+)</text>
        <dbReference type="Rhea" id="RHEA:19169"/>
        <dbReference type="ChEBI" id="CHEBI:15361"/>
        <dbReference type="ChEBI" id="CHEBI:28938"/>
        <dbReference type="ChEBI" id="CHEBI:33384"/>
        <dbReference type="EC" id="4.3.1.17"/>
    </reaction>
</comment>
<dbReference type="EMBL" id="CP071872">
    <property type="protein sequence ID" value="UNM11427.1"/>
    <property type="molecule type" value="Genomic_DNA"/>
</dbReference>
<sequence>MAISVFDLFSIGIGPSSSHTVGPMRAAALFARRLKNEGLLAHTTAIRAELYGSLGATGHGHGTPKAVLLGLEGNSPRTVDVETADDQVERIRSSKRISVLGAHEIDFDFDEDLVLHRRKALPYHANGMTLWAYDAEGATLLEKTYYSVGGGFVVDEDAVGEDRIKLDDTVLKYPFRTGDELLRLSRETGLSISALMLENEKAWRTEEEIREGLLDIWRVMQACVSRGMSREGILPGGLKVRRRAATTARKLRSEGDPQALAMEWITLYAMAVNEENAAGGRVVTAPTNGAAGIIPAVLHYYMNFVPGADEEGVVRFLLAAGAIGMLFKENASISGAEVGCQGEVGSACSMAAGALAEVMGGSPEQVENAAEIGMEHNLGLTCDPVGGLVQIPCIERNGMAAVKAVTAARMAMRGDGSHKVSLDKVIKTMKETGADMSVKYKETARGGLAVNIIEC</sequence>
<evidence type="ECO:0000256" key="3">
    <source>
        <dbReference type="ARBA" id="ARBA00008636"/>
    </source>
</evidence>
<evidence type="ECO:0000256" key="6">
    <source>
        <dbReference type="ARBA" id="ARBA00022723"/>
    </source>
</evidence>
<evidence type="ECO:0000256" key="4">
    <source>
        <dbReference type="ARBA" id="ARBA00022432"/>
    </source>
</evidence>
<dbReference type="RefSeq" id="WP_242329968.1">
    <property type="nucleotide sequence ID" value="NZ_CP071872.1"/>
</dbReference>
<protein>
    <recommendedName>
        <fullName evidence="11">L-serine dehydratase</fullName>
        <ecNumber evidence="11">4.3.1.17</ecNumber>
    </recommendedName>
</protein>
<accession>A0ABY3WKX2</accession>
<keyword evidence="15" id="KW-1185">Reference proteome</keyword>
<keyword evidence="5 11" id="KW-0004">4Fe-4S</keyword>
<evidence type="ECO:0000256" key="10">
    <source>
        <dbReference type="ARBA" id="ARBA00049406"/>
    </source>
</evidence>
<reference evidence="14 15" key="1">
    <citation type="submission" date="2021-03" db="EMBL/GenBank/DDBJ databases">
        <title>Complete genome of Streptomyces formicae strain 1H-GS9 (DSM 100524).</title>
        <authorList>
            <person name="Atanasov K.E."/>
            <person name="Altabella T."/>
            <person name="Ferrer A."/>
        </authorList>
    </citation>
    <scope>NUCLEOTIDE SEQUENCE [LARGE SCALE GENOMIC DNA]</scope>
    <source>
        <strain evidence="14 15">1H-GS9</strain>
    </source>
</reference>
<evidence type="ECO:0000256" key="1">
    <source>
        <dbReference type="ARBA" id="ARBA00001966"/>
    </source>
</evidence>
<dbReference type="Pfam" id="PF03313">
    <property type="entry name" value="SDH_alpha"/>
    <property type="match status" value="1"/>
</dbReference>
<keyword evidence="7 11" id="KW-0408">Iron</keyword>
<evidence type="ECO:0000313" key="15">
    <source>
        <dbReference type="Proteomes" id="UP000828924"/>
    </source>
</evidence>
<dbReference type="InterPro" id="IPR005131">
    <property type="entry name" value="Ser_deHydtase_bsu"/>
</dbReference>
<feature type="domain" description="Serine dehydratase-like alpha subunit" evidence="12">
    <location>
        <begin position="187"/>
        <end position="449"/>
    </location>
</feature>
<dbReference type="PANTHER" id="PTHR30182">
    <property type="entry name" value="L-SERINE DEHYDRATASE"/>
    <property type="match status" value="1"/>
</dbReference>
<keyword evidence="4 11" id="KW-0312">Gluconeogenesis</keyword>
<keyword evidence="9 11" id="KW-0456">Lyase</keyword>
<dbReference type="NCBIfam" id="TIGR00720">
    <property type="entry name" value="sda_mono"/>
    <property type="match status" value="1"/>
</dbReference>
<dbReference type="SUPFAM" id="SSF143548">
    <property type="entry name" value="Serine metabolism enzymes domain"/>
    <property type="match status" value="1"/>
</dbReference>
<keyword evidence="8 11" id="KW-0411">Iron-sulfur</keyword>
<comment type="similarity">
    <text evidence="3 11">Belongs to the iron-sulfur dependent L-serine dehydratase family.</text>
</comment>
<evidence type="ECO:0000259" key="12">
    <source>
        <dbReference type="Pfam" id="PF03313"/>
    </source>
</evidence>
<proteinExistence type="inferred from homology"/>